<dbReference type="eggNOG" id="COG4372">
    <property type="taxonomic scope" value="Bacteria"/>
</dbReference>
<keyword evidence="2" id="KW-0812">Transmembrane</keyword>
<dbReference type="Proteomes" id="UP000003303">
    <property type="component" value="Unassembled WGS sequence"/>
</dbReference>
<dbReference type="AlphaFoldDB" id="C2MCZ2"/>
<gene>
    <name evidence="3" type="ORF">PORUE0001_0312</name>
</gene>
<name>C2MCZ2_9PORP</name>
<sequence>MARLDNKHIKYIIAGAALVVLLVIVGAWIYIRSERQQMQSVQSELVDMEKQRMQQELDELAAQYQLQYDKLASASGETSISFDNDELLAQLESEQERVKQLSQELATVKSSNAKRISELTGEINTLRALLRSYIVQIDSLHATNERLVAENQQVKEDYSRVSSEASRLTEEKAALSNQVAIAARLDLSGLSVSPLNNRGKRTSRIDKVETLAVSFTLKKNVTAPVGNKAIYVRILNPNDMPMSGSGGAFSFEGQTLQATASKSIEYTGEDTPVTIYCQITQALLSGSYRADVFADGHRIGHTTFTL</sequence>
<feature type="coiled-coil region" evidence="1">
    <location>
        <begin position="137"/>
        <end position="178"/>
    </location>
</feature>
<protein>
    <submittedName>
        <fullName evidence="3">Uncharacterized protein</fullName>
    </submittedName>
</protein>
<proteinExistence type="predicted"/>
<dbReference type="RefSeq" id="WP_007365772.1">
    <property type="nucleotide sequence ID" value="NZ_ACLR01000182.1"/>
</dbReference>
<dbReference type="OrthoDB" id="1115172at2"/>
<keyword evidence="1" id="KW-0175">Coiled coil</keyword>
<evidence type="ECO:0000313" key="3">
    <source>
        <dbReference type="EMBL" id="EEK16331.1"/>
    </source>
</evidence>
<evidence type="ECO:0000256" key="2">
    <source>
        <dbReference type="SAM" id="Phobius"/>
    </source>
</evidence>
<organism evidence="3 4">
    <name type="scientific">Porphyromonas uenonis 60-3</name>
    <dbReference type="NCBI Taxonomy" id="596327"/>
    <lineage>
        <taxon>Bacteria</taxon>
        <taxon>Pseudomonadati</taxon>
        <taxon>Bacteroidota</taxon>
        <taxon>Bacteroidia</taxon>
        <taxon>Bacteroidales</taxon>
        <taxon>Porphyromonadaceae</taxon>
        <taxon>Porphyromonas</taxon>
    </lineage>
</organism>
<evidence type="ECO:0000313" key="4">
    <source>
        <dbReference type="Proteomes" id="UP000003303"/>
    </source>
</evidence>
<feature type="coiled-coil region" evidence="1">
    <location>
        <begin position="31"/>
        <end position="111"/>
    </location>
</feature>
<evidence type="ECO:0000256" key="1">
    <source>
        <dbReference type="SAM" id="Coils"/>
    </source>
</evidence>
<keyword evidence="2" id="KW-0472">Membrane</keyword>
<dbReference type="STRING" id="596327.PORUE0001_0312"/>
<dbReference type="Gene3D" id="6.10.250.3110">
    <property type="match status" value="1"/>
</dbReference>
<reference evidence="3 4" key="1">
    <citation type="submission" date="2009-04" db="EMBL/GenBank/DDBJ databases">
        <authorList>
            <person name="Sebastian Y."/>
            <person name="Madupu R."/>
            <person name="Durkin A.S."/>
            <person name="Torralba M."/>
            <person name="Methe B."/>
            <person name="Sutton G.G."/>
            <person name="Strausberg R.L."/>
            <person name="Nelson K.E."/>
        </authorList>
    </citation>
    <scope>NUCLEOTIDE SEQUENCE [LARGE SCALE GENOMIC DNA]</scope>
    <source>
        <strain evidence="3 4">60-3</strain>
    </source>
</reference>
<comment type="caution">
    <text evidence="3">The sequence shown here is derived from an EMBL/GenBank/DDBJ whole genome shotgun (WGS) entry which is preliminary data.</text>
</comment>
<keyword evidence="4" id="KW-1185">Reference proteome</keyword>
<dbReference type="EMBL" id="ACLR01000182">
    <property type="protein sequence ID" value="EEK16331.1"/>
    <property type="molecule type" value="Genomic_DNA"/>
</dbReference>
<accession>C2MCZ2</accession>
<keyword evidence="2" id="KW-1133">Transmembrane helix</keyword>
<feature type="transmembrane region" description="Helical" evidence="2">
    <location>
        <begin position="12"/>
        <end position="31"/>
    </location>
</feature>